<accession>A0A8J4PKE5</accession>
<organism evidence="2 3">
    <name type="scientific">Polysphondylium violaceum</name>
    <dbReference type="NCBI Taxonomy" id="133409"/>
    <lineage>
        <taxon>Eukaryota</taxon>
        <taxon>Amoebozoa</taxon>
        <taxon>Evosea</taxon>
        <taxon>Eumycetozoa</taxon>
        <taxon>Dictyostelia</taxon>
        <taxon>Dictyosteliales</taxon>
        <taxon>Dictyosteliaceae</taxon>
        <taxon>Polysphondylium</taxon>
    </lineage>
</organism>
<dbReference type="Proteomes" id="UP000695562">
    <property type="component" value="Unassembled WGS sequence"/>
</dbReference>
<feature type="region of interest" description="Disordered" evidence="1">
    <location>
        <begin position="40"/>
        <end position="70"/>
    </location>
</feature>
<evidence type="ECO:0000256" key="1">
    <source>
        <dbReference type="SAM" id="MobiDB-lite"/>
    </source>
</evidence>
<dbReference type="AlphaFoldDB" id="A0A8J4PKE5"/>
<evidence type="ECO:0000313" key="2">
    <source>
        <dbReference type="EMBL" id="KAF2068448.1"/>
    </source>
</evidence>
<feature type="non-terminal residue" evidence="2">
    <location>
        <position position="1"/>
    </location>
</feature>
<keyword evidence="3" id="KW-1185">Reference proteome</keyword>
<dbReference type="EMBL" id="AJWJ01000981">
    <property type="protein sequence ID" value="KAF2068448.1"/>
    <property type="molecule type" value="Genomic_DNA"/>
</dbReference>
<feature type="compositionally biased region" description="Polar residues" evidence="1">
    <location>
        <begin position="48"/>
        <end position="70"/>
    </location>
</feature>
<sequence length="94" mass="10171">MQRGFMSTVQLARSCTRSANSMKSSFTKVSVATSTTTNTSNIYKTQTSSSSSPCTLNKSTSTPLSSFNNTSTNRISTILGSQQYTFNNFLVISD</sequence>
<name>A0A8J4PKE5_9MYCE</name>
<evidence type="ECO:0000313" key="3">
    <source>
        <dbReference type="Proteomes" id="UP000695562"/>
    </source>
</evidence>
<protein>
    <submittedName>
        <fullName evidence="2">Uncharacterized protein</fullName>
    </submittedName>
</protein>
<proteinExistence type="predicted"/>
<reference evidence="2" key="1">
    <citation type="submission" date="2020-01" db="EMBL/GenBank/DDBJ databases">
        <title>Development of genomics and gene disruption for Polysphondylium violaceum indicates a role for the polyketide synthase stlB in stalk morphogenesis.</title>
        <authorList>
            <person name="Narita B."/>
            <person name="Kawabe Y."/>
            <person name="Kin K."/>
            <person name="Saito T."/>
            <person name="Gibbs R."/>
            <person name="Kuspa A."/>
            <person name="Muzny D."/>
            <person name="Queller D."/>
            <person name="Richards S."/>
            <person name="Strassman J."/>
            <person name="Sucgang R."/>
            <person name="Worley K."/>
            <person name="Schaap P."/>
        </authorList>
    </citation>
    <scope>NUCLEOTIDE SEQUENCE</scope>
    <source>
        <strain evidence="2">QSvi11</strain>
    </source>
</reference>
<gene>
    <name evidence="2" type="ORF">CYY_010224</name>
</gene>
<comment type="caution">
    <text evidence="2">The sequence shown here is derived from an EMBL/GenBank/DDBJ whole genome shotgun (WGS) entry which is preliminary data.</text>
</comment>